<accession>A0A098D179</accession>
<dbReference type="EMBL" id="HG970332">
    <property type="protein sequence ID" value="CEF72689.1"/>
    <property type="molecule type" value="Genomic_DNA"/>
</dbReference>
<accession>A0A0E0RN64</accession>
<keyword evidence="3" id="KW-1185">Reference proteome</keyword>
<reference evidence="1 3" key="3">
    <citation type="journal article" date="2015" name="BMC Genomics">
        <title>The completed genome sequence of the pathogenic ascomycete fungus Fusarium graminearum.</title>
        <authorList>
            <person name="King R."/>
            <person name="Urban M."/>
            <person name="Hammond-Kosack M.C."/>
            <person name="Hassani-Pak K."/>
            <person name="Hammond-Kosack K.E."/>
        </authorList>
    </citation>
    <scope>NUCLEOTIDE SEQUENCE [LARGE SCALE GENOMIC DNA]</scope>
    <source>
        <strain evidence="3">ATCC MYA-4620 / CBS 123657 / FGSC 9075 / NRRL 31084 / PH-1</strain>
        <strain evidence="1">PH-1</strain>
    </source>
</reference>
<dbReference type="InParanoid" id="A0A098D179"/>
<organism evidence="1 3">
    <name type="scientific">Gibberella zeae (strain ATCC MYA-4620 / CBS 123657 / FGSC 9075 / NRRL 31084 / PH-1)</name>
    <name type="common">Wheat head blight fungus</name>
    <name type="synonym">Fusarium graminearum</name>
    <dbReference type="NCBI Taxonomy" id="229533"/>
    <lineage>
        <taxon>Eukaryota</taxon>
        <taxon>Fungi</taxon>
        <taxon>Dikarya</taxon>
        <taxon>Ascomycota</taxon>
        <taxon>Pezizomycotina</taxon>
        <taxon>Sordariomycetes</taxon>
        <taxon>Hypocreomycetidae</taxon>
        <taxon>Hypocreales</taxon>
        <taxon>Nectriaceae</taxon>
        <taxon>Fusarium</taxon>
    </lineage>
</organism>
<gene>
    <name evidence="1" type="ORF">FGRAMPH1_01T01777</name>
</gene>
<evidence type="ECO:0000313" key="2">
    <source>
        <dbReference type="EnsemblFungi" id="CEF72689"/>
    </source>
</evidence>
<evidence type="ECO:0000313" key="1">
    <source>
        <dbReference type="EMBL" id="CEF72689.1"/>
    </source>
</evidence>
<dbReference type="EnsemblFungi" id="CEF72689">
    <property type="protein sequence ID" value="CEF72689"/>
    <property type="gene ID" value="FGRRES_15081"/>
</dbReference>
<dbReference type="Proteomes" id="UP000070720">
    <property type="component" value="Chromosome 1"/>
</dbReference>
<sequence>MTVISQRIVSITYVTAPALYPGPTTPAVFSAFIPVVAMLLKICEREKYLEHVPVNIPMAP</sequence>
<reference evidence="2 3" key="2">
    <citation type="journal article" date="2010" name="Nature">
        <title>Comparative genomics reveals mobile pathogenicity chromosomes in Fusarium.</title>
        <authorList>
            <person name="Ma L.J."/>
            <person name="van der Does H.C."/>
            <person name="Borkovich K.A."/>
            <person name="Coleman J.J."/>
            <person name="Daboussi M.J."/>
            <person name="Di Pietro A."/>
            <person name="Dufresne M."/>
            <person name="Freitag M."/>
            <person name="Grabherr M."/>
            <person name="Henrissat B."/>
            <person name="Houterman P.M."/>
            <person name="Kang S."/>
            <person name="Shim W.B."/>
            <person name="Woloshuk C."/>
            <person name="Xie X."/>
            <person name="Xu J.R."/>
            <person name="Antoniw J."/>
            <person name="Baker S.E."/>
            <person name="Bluhm B.H."/>
            <person name="Breakspear A."/>
            <person name="Brown D.W."/>
            <person name="Butchko R.A."/>
            <person name="Chapman S."/>
            <person name="Coulson R."/>
            <person name="Coutinho P.M."/>
            <person name="Danchin E.G."/>
            <person name="Diener A."/>
            <person name="Gale L.R."/>
            <person name="Gardiner D.M."/>
            <person name="Goff S."/>
            <person name="Hammond-Kosack K.E."/>
            <person name="Hilburn K."/>
            <person name="Hua-Van A."/>
            <person name="Jonkers W."/>
            <person name="Kazan K."/>
            <person name="Kodira C.D."/>
            <person name="Koehrsen M."/>
            <person name="Kumar L."/>
            <person name="Lee Y.H."/>
            <person name="Li L."/>
            <person name="Manners J.M."/>
            <person name="Miranda-Saavedra D."/>
            <person name="Mukherjee M."/>
            <person name="Park G."/>
            <person name="Park J."/>
            <person name="Park S.Y."/>
            <person name="Proctor R.H."/>
            <person name="Regev A."/>
            <person name="Ruiz-Roldan M.C."/>
            <person name="Sain D."/>
            <person name="Sakthikumar S."/>
            <person name="Sykes S."/>
            <person name="Schwartz D.C."/>
            <person name="Turgeon B.G."/>
            <person name="Wapinski I."/>
            <person name="Yoder O."/>
            <person name="Young S."/>
            <person name="Zeng Q."/>
            <person name="Zhou S."/>
            <person name="Galagan J."/>
            <person name="Cuomo C.A."/>
            <person name="Kistler H.C."/>
            <person name="Rep M."/>
        </authorList>
    </citation>
    <scope>GENOME REANNOTATION</scope>
    <source>
        <strain evidence="3">ATCC MYA-4620 / CBS 123657 / FGSC 9075 / NRRL 31084 / PH-1</strain>
        <strain evidence="2">PH-1 / ATCC MYA-4620 / FGSC 9075 / NRRL 31084</strain>
    </source>
</reference>
<protein>
    <submittedName>
        <fullName evidence="1">Chromosome 1, complete genome</fullName>
    </submittedName>
</protein>
<name>A0A098D179_GIBZE</name>
<reference evidence="2 3" key="1">
    <citation type="journal article" date="2007" name="Science">
        <title>The Fusarium graminearum genome reveals a link between localized polymorphism and pathogen specialization.</title>
        <authorList>
            <person name="Cuomo C.A."/>
            <person name="Gueldener U."/>
            <person name="Xu J.-R."/>
            <person name="Trail F."/>
            <person name="Turgeon B.G."/>
            <person name="Di Pietro A."/>
            <person name="Walton J.D."/>
            <person name="Ma L.-J."/>
            <person name="Baker S.E."/>
            <person name="Rep M."/>
            <person name="Adam G."/>
            <person name="Antoniw J."/>
            <person name="Baldwin T."/>
            <person name="Calvo S.E."/>
            <person name="Chang Y.-L."/>
            <person name="DeCaprio D."/>
            <person name="Gale L.R."/>
            <person name="Gnerre S."/>
            <person name="Goswami R.S."/>
            <person name="Hammond-Kosack K."/>
            <person name="Harris L.J."/>
            <person name="Hilburn K."/>
            <person name="Kennell J.C."/>
            <person name="Kroken S."/>
            <person name="Magnuson J.K."/>
            <person name="Mannhaupt G."/>
            <person name="Mauceli E.W."/>
            <person name="Mewes H.-W."/>
            <person name="Mitterbauer R."/>
            <person name="Muehlbauer G."/>
            <person name="Muensterkoetter M."/>
            <person name="Nelson D."/>
            <person name="O'Donnell K."/>
            <person name="Ouellet T."/>
            <person name="Qi W."/>
            <person name="Quesneville H."/>
            <person name="Roncero M.I.G."/>
            <person name="Seong K.-Y."/>
            <person name="Tetko I.V."/>
            <person name="Urban M."/>
            <person name="Waalwijk C."/>
            <person name="Ward T.J."/>
            <person name="Yao J."/>
            <person name="Birren B.W."/>
            <person name="Kistler H.C."/>
        </authorList>
    </citation>
    <scope>NUCLEOTIDE SEQUENCE [LARGE SCALE GENOMIC DNA]</scope>
    <source>
        <strain evidence="3">ATCC MYA-4620 / CBS 123657 / FGSC 9075 / NRRL 31084 / PH-1</strain>
        <strain evidence="2">PH-1 / ATCC MYA-4620 / FGSC 9075 / NRRL 31084</strain>
    </source>
</reference>
<dbReference type="AlphaFoldDB" id="A0A098D179"/>
<dbReference type="VEuPathDB" id="FungiDB:FGRAMPH1_01G01777"/>
<evidence type="ECO:0000313" key="3">
    <source>
        <dbReference type="Proteomes" id="UP000070720"/>
    </source>
</evidence>
<proteinExistence type="predicted"/>
<reference evidence="2" key="4">
    <citation type="submission" date="2017-01" db="UniProtKB">
        <authorList>
            <consortium name="EnsemblFungi"/>
        </authorList>
    </citation>
    <scope>IDENTIFICATION</scope>
    <source>
        <strain evidence="2">PH-1 / ATCC MYA-4620 / FGSC 9075 / NRRL 31084</strain>
    </source>
</reference>